<sequence length="176" mass="19590">MNLLLGIIIFINLSCTSEDNGVENRNGFNFNGTFYETSFAGTESRSSPYHLIFSNTDNTNLPEAHFGSFYLDSGSDVQNGPLIEGQYSTSNGTNSKFGIHGYQFIHFQDNSNADEVHIASGYWHQDERFISGNVEINSITSTGDDIVTNIDIDYTFKWNSVTVVGHYNGPVINDDF</sequence>
<dbReference type="RefSeq" id="WP_208077377.1">
    <property type="nucleotide sequence ID" value="NZ_CP071869.1"/>
</dbReference>
<dbReference type="EMBL" id="CP071869">
    <property type="protein sequence ID" value="QTE21829.1"/>
    <property type="molecule type" value="Genomic_DNA"/>
</dbReference>
<name>A0A975CM37_9FLAO</name>
<gene>
    <name evidence="1" type="ORF">J3359_13530</name>
</gene>
<evidence type="ECO:0000313" key="2">
    <source>
        <dbReference type="Proteomes" id="UP000663920"/>
    </source>
</evidence>
<keyword evidence="2" id="KW-1185">Reference proteome</keyword>
<dbReference type="KEGG" id="pcea:J3359_13530"/>
<accession>A0A975CM37</accession>
<protein>
    <submittedName>
        <fullName evidence="1">Uncharacterized protein</fullName>
    </submittedName>
</protein>
<organism evidence="1 2">
    <name type="scientific">Polaribacter cellanae</name>
    <dbReference type="NCBI Taxonomy" id="2818493"/>
    <lineage>
        <taxon>Bacteria</taxon>
        <taxon>Pseudomonadati</taxon>
        <taxon>Bacteroidota</taxon>
        <taxon>Flavobacteriia</taxon>
        <taxon>Flavobacteriales</taxon>
        <taxon>Flavobacteriaceae</taxon>
    </lineage>
</organism>
<dbReference type="Proteomes" id="UP000663920">
    <property type="component" value="Chromosome"/>
</dbReference>
<proteinExistence type="predicted"/>
<dbReference type="AlphaFoldDB" id="A0A975CM37"/>
<reference evidence="1 2" key="1">
    <citation type="submission" date="2021-03" db="EMBL/GenBank/DDBJ databases">
        <title>Complete genome of Polaribacter_sp.SM13.</title>
        <authorList>
            <person name="Jeong S.W."/>
            <person name="Bae J.W."/>
        </authorList>
    </citation>
    <scope>NUCLEOTIDE SEQUENCE [LARGE SCALE GENOMIC DNA]</scope>
    <source>
        <strain evidence="1 2">SM13</strain>
    </source>
</reference>
<evidence type="ECO:0000313" key="1">
    <source>
        <dbReference type="EMBL" id="QTE21829.1"/>
    </source>
</evidence>